<evidence type="ECO:0000256" key="3">
    <source>
        <dbReference type="PROSITE-ProRule" id="PRU00176"/>
    </source>
</evidence>
<dbReference type="InterPro" id="IPR050666">
    <property type="entry name" value="ESRP"/>
</dbReference>
<evidence type="ECO:0000256" key="1">
    <source>
        <dbReference type="ARBA" id="ARBA00022737"/>
    </source>
</evidence>
<keyword evidence="2 3" id="KW-0694">RNA-binding</keyword>
<comment type="caution">
    <text evidence="6">The sequence shown here is derived from an EMBL/GenBank/DDBJ whole genome shotgun (WGS) entry which is preliminary data.</text>
</comment>
<feature type="region of interest" description="Disordered" evidence="4">
    <location>
        <begin position="295"/>
        <end position="323"/>
    </location>
</feature>
<gene>
    <name evidence="6" type="ORF">E1301_Tti006872</name>
</gene>
<dbReference type="EMBL" id="SOYY01000024">
    <property type="protein sequence ID" value="KAA0703331.1"/>
    <property type="molecule type" value="Genomic_DNA"/>
</dbReference>
<dbReference type="SMART" id="SM00360">
    <property type="entry name" value="RRM"/>
    <property type="match status" value="4"/>
</dbReference>
<feature type="compositionally biased region" description="Basic and acidic residues" evidence="4">
    <location>
        <begin position="295"/>
        <end position="307"/>
    </location>
</feature>
<dbReference type="CDD" id="cd12510">
    <property type="entry name" value="RRM1_RBM12_like"/>
    <property type="match status" value="1"/>
</dbReference>
<dbReference type="PANTHER" id="PTHR13976">
    <property type="entry name" value="HETEROGENEOUS NUCLEAR RIBONUCLEOPROTEIN-RELATED"/>
    <property type="match status" value="1"/>
</dbReference>
<evidence type="ECO:0000313" key="7">
    <source>
        <dbReference type="Proteomes" id="UP000324632"/>
    </source>
</evidence>
<dbReference type="AlphaFoldDB" id="A0A5A9N2T1"/>
<reference evidence="6 7" key="1">
    <citation type="journal article" date="2019" name="Mol. Ecol. Resour.">
        <title>Chromosome-level genome assembly of Triplophysa tibetana, a fish adapted to the harsh high-altitude environment of the Tibetan Plateau.</title>
        <authorList>
            <person name="Yang X."/>
            <person name="Liu H."/>
            <person name="Ma Z."/>
            <person name="Zou Y."/>
            <person name="Zou M."/>
            <person name="Mao Y."/>
            <person name="Li X."/>
            <person name="Wang H."/>
            <person name="Chen T."/>
            <person name="Wang W."/>
            <person name="Yang R."/>
        </authorList>
    </citation>
    <scope>NUCLEOTIDE SEQUENCE [LARGE SCALE GENOMIC DNA]</scope>
    <source>
        <strain evidence="6">TTIB1903HZAU</strain>
        <tissue evidence="6">Muscle</tissue>
    </source>
</reference>
<protein>
    <submittedName>
        <fullName evidence="6">RNA-binding protein 12B</fullName>
    </submittedName>
</protein>
<accession>A0A5A9N2T1</accession>
<dbReference type="InterPro" id="IPR012677">
    <property type="entry name" value="Nucleotide-bd_a/b_plait_sf"/>
</dbReference>
<evidence type="ECO:0000313" key="6">
    <source>
        <dbReference type="EMBL" id="KAA0703331.1"/>
    </source>
</evidence>
<dbReference type="GO" id="GO:0003723">
    <property type="term" value="F:RNA binding"/>
    <property type="evidence" value="ECO:0007669"/>
    <property type="project" value="UniProtKB-UniRule"/>
</dbReference>
<dbReference type="Pfam" id="PF00076">
    <property type="entry name" value="RRM_1"/>
    <property type="match status" value="1"/>
</dbReference>
<name>A0A5A9N2T1_9TELE</name>
<dbReference type="PROSITE" id="PS50102">
    <property type="entry name" value="RRM"/>
    <property type="match status" value="2"/>
</dbReference>
<dbReference type="Gene3D" id="3.30.70.330">
    <property type="match status" value="3"/>
</dbReference>
<evidence type="ECO:0000256" key="2">
    <source>
        <dbReference type="ARBA" id="ARBA00022884"/>
    </source>
</evidence>
<keyword evidence="7" id="KW-1185">Reference proteome</keyword>
<organism evidence="6 7">
    <name type="scientific">Triplophysa tibetana</name>
    <dbReference type="NCBI Taxonomy" id="1572043"/>
    <lineage>
        <taxon>Eukaryota</taxon>
        <taxon>Metazoa</taxon>
        <taxon>Chordata</taxon>
        <taxon>Craniata</taxon>
        <taxon>Vertebrata</taxon>
        <taxon>Euteleostomi</taxon>
        <taxon>Actinopterygii</taxon>
        <taxon>Neopterygii</taxon>
        <taxon>Teleostei</taxon>
        <taxon>Ostariophysi</taxon>
        <taxon>Cypriniformes</taxon>
        <taxon>Nemacheilidae</taxon>
        <taxon>Triplophysa</taxon>
    </lineage>
</organism>
<feature type="domain" description="RRM" evidence="5">
    <location>
        <begin position="328"/>
        <end position="405"/>
    </location>
</feature>
<dbReference type="InterPro" id="IPR035979">
    <property type="entry name" value="RBD_domain_sf"/>
</dbReference>
<dbReference type="SUPFAM" id="SSF54928">
    <property type="entry name" value="RNA-binding domain, RBD"/>
    <property type="match status" value="3"/>
</dbReference>
<sequence>MSVVVLRLQGLATEAGSEDIRRFFHGLLIPEGGVHITGGEKGEAFIIFPSERQAQLAMRNSGKRLRGSSVSLHISSVDELKQKMESRLRKANTPAVENKTVPSVSFSPEVNGKLLLSLMAAIQGQLSNNKVNESQAPNQMPENFKRTVQQHSPADQTNAEFTPSGRVAHGFASTELESSGQNINSSKPGYLRLYGLPDFVAEHDVRHFLQGLSVLGIITNVRLPLGFCCLVKLASLAEAQKGLKYNNTKFKEFDVEVRPAHEKMWTDAMEQSGKCMQDMQTQSCSVPKKINLDRNAHGDLSRKRSGEEQTSLGSPKRHCQNSPPHTELYVIVNNLSKNITKTEIKHIFSCPEIPNCRIKHLLSKWGERTSTAFITFEHAEDYATALNMNGTTVGLKNIEVSSITREEMLAILGRNRLIKIWRPQPYVKAKDNLLCIYARNFPANVMKIDVRDFFMDFQVCENKIRLLMDSQGNGIGEAIVDLGCEKIARQAQNVLHGRHFMGTKILLARISRQQMKEILGTL</sequence>
<dbReference type="InterPro" id="IPR000504">
    <property type="entry name" value="RRM_dom"/>
</dbReference>
<dbReference type="Proteomes" id="UP000324632">
    <property type="component" value="Chromosome 24"/>
</dbReference>
<keyword evidence="1" id="KW-0677">Repeat</keyword>
<dbReference type="OrthoDB" id="2588702at2759"/>
<proteinExistence type="predicted"/>
<feature type="domain" description="RRM" evidence="5">
    <location>
        <begin position="4"/>
        <end position="77"/>
    </location>
</feature>
<evidence type="ECO:0000259" key="5">
    <source>
        <dbReference type="PROSITE" id="PS50102"/>
    </source>
</evidence>
<evidence type="ECO:0000256" key="4">
    <source>
        <dbReference type="SAM" id="MobiDB-lite"/>
    </source>
</evidence>